<evidence type="ECO:0000256" key="7">
    <source>
        <dbReference type="SAM" id="MobiDB-lite"/>
    </source>
</evidence>
<comment type="subcellular location">
    <subcellularLocation>
        <location evidence="2">Nucleus</location>
    </subcellularLocation>
</comment>
<dbReference type="InterPro" id="IPR041667">
    <property type="entry name" value="Cupin_8"/>
</dbReference>
<evidence type="ECO:0000256" key="3">
    <source>
        <dbReference type="ARBA" id="ARBA00022723"/>
    </source>
</evidence>
<keyword evidence="5" id="KW-0408">Iron</keyword>
<organism evidence="9 10">
    <name type="scientific">Monosiga brevicollis</name>
    <name type="common">Choanoflagellate</name>
    <dbReference type="NCBI Taxonomy" id="81824"/>
    <lineage>
        <taxon>Eukaryota</taxon>
        <taxon>Choanoflagellata</taxon>
        <taxon>Craspedida</taxon>
        <taxon>Salpingoecidae</taxon>
        <taxon>Monosiga</taxon>
    </lineage>
</organism>
<dbReference type="InterPro" id="IPR014710">
    <property type="entry name" value="RmlC-like_jellyroll"/>
</dbReference>
<protein>
    <recommendedName>
        <fullName evidence="8">Cupin-like domain-containing protein</fullName>
    </recommendedName>
</protein>
<feature type="domain" description="Cupin-like" evidence="8">
    <location>
        <begin position="65"/>
        <end position="238"/>
    </location>
</feature>
<keyword evidence="4" id="KW-0560">Oxidoreductase</keyword>
<dbReference type="GO" id="GO:0005634">
    <property type="term" value="C:nucleus"/>
    <property type="evidence" value="ECO:0007669"/>
    <property type="project" value="UniProtKB-SubCell"/>
</dbReference>
<accession>A9V1D8</accession>
<name>A9V1D8_MONBE</name>
<comment type="cofactor">
    <cofactor evidence="1">
        <name>Fe(2+)</name>
        <dbReference type="ChEBI" id="CHEBI:29033"/>
    </cofactor>
</comment>
<keyword evidence="6" id="KW-0539">Nucleus</keyword>
<dbReference type="KEGG" id="mbr:MONBRDRAFT_26110"/>
<dbReference type="Pfam" id="PF13621">
    <property type="entry name" value="Cupin_8"/>
    <property type="match status" value="1"/>
</dbReference>
<dbReference type="GO" id="GO:0046872">
    <property type="term" value="F:metal ion binding"/>
    <property type="evidence" value="ECO:0007669"/>
    <property type="project" value="UniProtKB-KW"/>
</dbReference>
<reference evidence="9 10" key="1">
    <citation type="journal article" date="2008" name="Nature">
        <title>The genome of the choanoflagellate Monosiga brevicollis and the origin of metazoans.</title>
        <authorList>
            <consortium name="JGI Sequencing"/>
            <person name="King N."/>
            <person name="Westbrook M.J."/>
            <person name="Young S.L."/>
            <person name="Kuo A."/>
            <person name="Abedin M."/>
            <person name="Chapman J."/>
            <person name="Fairclough S."/>
            <person name="Hellsten U."/>
            <person name="Isogai Y."/>
            <person name="Letunic I."/>
            <person name="Marr M."/>
            <person name="Pincus D."/>
            <person name="Putnam N."/>
            <person name="Rokas A."/>
            <person name="Wright K.J."/>
            <person name="Zuzow R."/>
            <person name="Dirks W."/>
            <person name="Good M."/>
            <person name="Goodstein D."/>
            <person name="Lemons D."/>
            <person name="Li W."/>
            <person name="Lyons J.B."/>
            <person name="Morris A."/>
            <person name="Nichols S."/>
            <person name="Richter D.J."/>
            <person name="Salamov A."/>
            <person name="Bork P."/>
            <person name="Lim W.A."/>
            <person name="Manning G."/>
            <person name="Miller W.T."/>
            <person name="McGinnis W."/>
            <person name="Shapiro H."/>
            <person name="Tjian R."/>
            <person name="Grigoriev I.V."/>
            <person name="Rokhsar D."/>
        </authorList>
    </citation>
    <scope>NUCLEOTIDE SEQUENCE [LARGE SCALE GENOMIC DNA]</scope>
    <source>
        <strain evidence="10">MX1 / ATCC 50154</strain>
    </source>
</reference>
<evidence type="ECO:0000313" key="10">
    <source>
        <dbReference type="Proteomes" id="UP000001357"/>
    </source>
</evidence>
<evidence type="ECO:0000256" key="2">
    <source>
        <dbReference type="ARBA" id="ARBA00004123"/>
    </source>
</evidence>
<dbReference type="AlphaFoldDB" id="A9V1D8"/>
<feature type="region of interest" description="Disordered" evidence="7">
    <location>
        <begin position="1"/>
        <end position="28"/>
    </location>
</feature>
<dbReference type="GeneID" id="5891802"/>
<evidence type="ECO:0000256" key="6">
    <source>
        <dbReference type="ARBA" id="ARBA00023242"/>
    </source>
</evidence>
<dbReference type="InParanoid" id="A9V1D8"/>
<evidence type="ECO:0000256" key="4">
    <source>
        <dbReference type="ARBA" id="ARBA00023002"/>
    </source>
</evidence>
<gene>
    <name evidence="9" type="ORF">MONBRDRAFT_26110</name>
</gene>
<dbReference type="Gene3D" id="2.60.120.10">
    <property type="entry name" value="Jelly Rolls"/>
    <property type="match status" value="1"/>
</dbReference>
<dbReference type="FunCoup" id="A9V1D8">
    <property type="interactions" value="967"/>
</dbReference>
<dbReference type="PANTHER" id="PTHR12461:SF106">
    <property type="entry name" value="BIFUNCTIONAL PEPTIDASE AND ARGINYL-HYDROXYLASE JMJD5"/>
    <property type="match status" value="1"/>
</dbReference>
<dbReference type="EMBL" id="CH991554">
    <property type="protein sequence ID" value="EDQ88549.1"/>
    <property type="molecule type" value="Genomic_DNA"/>
</dbReference>
<sequence length="250" mass="27845">MASNSADPSPRSWSAPSPAANGPAPVEPDLEREICAAFPSPVPVTFPFRTRELPRISADDQDKLMRHMQAGRPVVITNSSLCAPAARWDLAYLGKHMGSGPCHVYTGPSPTFRDFDPAKNQGGYHFDTPITSSQRTFARFIDMLRKAGGQNKFHYLQQALNDTVGARLVQDYLGFDWEWLRSIVVALKWGALNSNTLFVGPPGVHTPMHYDEYQNLFAQLQGSKQCTLVPPSQFEAMRAYRFVPSAYRLL</sequence>
<dbReference type="RefSeq" id="XP_001746653.1">
    <property type="nucleotide sequence ID" value="XM_001746601.1"/>
</dbReference>
<dbReference type="GO" id="GO:0016706">
    <property type="term" value="F:2-oxoglutarate-dependent dioxygenase activity"/>
    <property type="evidence" value="ECO:0000318"/>
    <property type="project" value="GO_Central"/>
</dbReference>
<evidence type="ECO:0000256" key="5">
    <source>
        <dbReference type="ARBA" id="ARBA00023004"/>
    </source>
</evidence>
<feature type="compositionally biased region" description="Low complexity" evidence="7">
    <location>
        <begin position="1"/>
        <end position="24"/>
    </location>
</feature>
<dbReference type="PANTHER" id="PTHR12461">
    <property type="entry name" value="HYPOXIA-INDUCIBLE FACTOR 1 ALPHA INHIBITOR-RELATED"/>
    <property type="match status" value="1"/>
</dbReference>
<proteinExistence type="predicted"/>
<dbReference type="OMA" id="HNEMADE"/>
<dbReference type="eggNOG" id="KOG2132">
    <property type="taxonomic scope" value="Eukaryota"/>
</dbReference>
<evidence type="ECO:0000256" key="1">
    <source>
        <dbReference type="ARBA" id="ARBA00001954"/>
    </source>
</evidence>
<dbReference type="SUPFAM" id="SSF51197">
    <property type="entry name" value="Clavaminate synthase-like"/>
    <property type="match status" value="1"/>
</dbReference>
<keyword evidence="3" id="KW-0479">Metal-binding</keyword>
<keyword evidence="10" id="KW-1185">Reference proteome</keyword>
<evidence type="ECO:0000313" key="9">
    <source>
        <dbReference type="EMBL" id="EDQ88549.1"/>
    </source>
</evidence>
<evidence type="ECO:0000259" key="8">
    <source>
        <dbReference type="Pfam" id="PF13621"/>
    </source>
</evidence>
<dbReference type="Proteomes" id="UP000001357">
    <property type="component" value="Unassembled WGS sequence"/>
</dbReference>